<dbReference type="KEGG" id="mng:MNEG_9843"/>
<dbReference type="InterPro" id="IPR051518">
    <property type="entry name" value="Sucrose_Phosphatase"/>
</dbReference>
<dbReference type="STRING" id="145388.A0A0D2M3H3"/>
<organism evidence="3 4">
    <name type="scientific">Monoraphidium neglectum</name>
    <dbReference type="NCBI Taxonomy" id="145388"/>
    <lineage>
        <taxon>Eukaryota</taxon>
        <taxon>Viridiplantae</taxon>
        <taxon>Chlorophyta</taxon>
        <taxon>core chlorophytes</taxon>
        <taxon>Chlorophyceae</taxon>
        <taxon>CS clade</taxon>
        <taxon>Sphaeropleales</taxon>
        <taxon>Selenastraceae</taxon>
        <taxon>Monoraphidium</taxon>
    </lineage>
</organism>
<dbReference type="GO" id="GO:0016787">
    <property type="term" value="F:hydrolase activity"/>
    <property type="evidence" value="ECO:0007669"/>
    <property type="project" value="UniProtKB-KW"/>
</dbReference>
<evidence type="ECO:0000313" key="4">
    <source>
        <dbReference type="Proteomes" id="UP000054498"/>
    </source>
</evidence>
<dbReference type="GeneID" id="25742718"/>
<dbReference type="EMBL" id="KK102303">
    <property type="protein sequence ID" value="KIY98119.1"/>
    <property type="molecule type" value="Genomic_DNA"/>
</dbReference>
<name>A0A0D2M3H3_9CHLO</name>
<dbReference type="Pfam" id="PF05116">
    <property type="entry name" value="S6PP"/>
    <property type="match status" value="1"/>
</dbReference>
<feature type="domain" description="Sucrose phosphatase-like" evidence="2">
    <location>
        <begin position="1"/>
        <end position="254"/>
    </location>
</feature>
<evidence type="ECO:0000313" key="3">
    <source>
        <dbReference type="EMBL" id="KIY98119.1"/>
    </source>
</evidence>
<dbReference type="InterPro" id="IPR023214">
    <property type="entry name" value="HAD_sf"/>
</dbReference>
<dbReference type="RefSeq" id="XP_013897139.1">
    <property type="nucleotide sequence ID" value="XM_014041685.1"/>
</dbReference>
<keyword evidence="3" id="KW-0328">Glycosyltransferase</keyword>
<dbReference type="PANTHER" id="PTHR46521">
    <property type="entry name" value="SUCROSE-PHOSPHATASE 2-RELATED"/>
    <property type="match status" value="1"/>
</dbReference>
<dbReference type="AlphaFoldDB" id="A0A0D2M3H3"/>
<dbReference type="NCBIfam" id="TIGR01484">
    <property type="entry name" value="HAD-SF-IIB"/>
    <property type="match status" value="1"/>
</dbReference>
<protein>
    <submittedName>
        <fullName evidence="3">Sucrose-phosphate synthase</fullName>
        <ecNumber evidence="3">2.4.1.14</ecNumber>
    </submittedName>
</protein>
<dbReference type="InterPro" id="IPR036412">
    <property type="entry name" value="HAD-like_sf"/>
</dbReference>
<dbReference type="PANTHER" id="PTHR46521:SF4">
    <property type="entry name" value="SUCROSE-PHOSPHATASE 2-RELATED"/>
    <property type="match status" value="1"/>
</dbReference>
<dbReference type="EC" id="2.4.1.14" evidence="3"/>
<dbReference type="InterPro" id="IPR006380">
    <property type="entry name" value="SPP-like_dom"/>
</dbReference>
<dbReference type="InterPro" id="IPR006379">
    <property type="entry name" value="HAD-SF_hydro_IIB"/>
</dbReference>
<dbReference type="OrthoDB" id="531008at2759"/>
<sequence length="256" mass="27644">MVGDDAATAAFKQWWEDVGVVRGGLLVYNTGRSLESFKQLLEAKGGALARPDVLISAVGTKIYNYAGQGQWKEDAGWVEQLGEGWDLGVVREAAYKALAEVGREAMHFRPPEEQNDHKVTCGVQTGPLPRVLERISKTLEKGGVDCNVITSGTGDWRFLDLVPKRAGKLQALDYVRQEHGFPLSATVACGDSGNDILMLSGPNLAIVVGNAQPDLVSWVEAHQADASPVPGKQRLLVASAHEARGILEGLEYWGLK</sequence>
<reference evidence="3 4" key="1">
    <citation type="journal article" date="2013" name="BMC Genomics">
        <title>Reconstruction of the lipid metabolism for the microalga Monoraphidium neglectum from its genome sequence reveals characteristics suitable for biofuel production.</title>
        <authorList>
            <person name="Bogen C."/>
            <person name="Al-Dilaimi A."/>
            <person name="Albersmeier A."/>
            <person name="Wichmann J."/>
            <person name="Grundmann M."/>
            <person name="Rupp O."/>
            <person name="Lauersen K.J."/>
            <person name="Blifernez-Klassen O."/>
            <person name="Kalinowski J."/>
            <person name="Goesmann A."/>
            <person name="Mussgnug J.H."/>
            <person name="Kruse O."/>
        </authorList>
    </citation>
    <scope>NUCLEOTIDE SEQUENCE [LARGE SCALE GENOMIC DNA]</scope>
    <source>
        <strain evidence="3 4">SAG 48.87</strain>
    </source>
</reference>
<gene>
    <name evidence="3" type="ORF">MNEG_9843</name>
</gene>
<proteinExistence type="predicted"/>
<keyword evidence="4" id="KW-1185">Reference proteome</keyword>
<dbReference type="Proteomes" id="UP000054498">
    <property type="component" value="Unassembled WGS sequence"/>
</dbReference>
<accession>A0A0D2M3H3</accession>
<evidence type="ECO:0000259" key="2">
    <source>
        <dbReference type="Pfam" id="PF05116"/>
    </source>
</evidence>
<dbReference type="Gene3D" id="3.40.50.1000">
    <property type="entry name" value="HAD superfamily/HAD-like"/>
    <property type="match status" value="1"/>
</dbReference>
<dbReference type="SUPFAM" id="SSF56784">
    <property type="entry name" value="HAD-like"/>
    <property type="match status" value="1"/>
</dbReference>
<dbReference type="GO" id="GO:0046524">
    <property type="term" value="F:sucrose-phosphate synthase activity"/>
    <property type="evidence" value="ECO:0007669"/>
    <property type="project" value="UniProtKB-EC"/>
</dbReference>
<dbReference type="Gene3D" id="3.90.1070.10">
    <property type="match status" value="1"/>
</dbReference>
<keyword evidence="1" id="KW-0378">Hydrolase</keyword>
<keyword evidence="3" id="KW-0808">Transferase</keyword>
<evidence type="ECO:0000256" key="1">
    <source>
        <dbReference type="ARBA" id="ARBA00022801"/>
    </source>
</evidence>